<dbReference type="OrthoDB" id="8915289at2759"/>
<feature type="non-terminal residue" evidence="2">
    <location>
        <position position="1"/>
    </location>
</feature>
<evidence type="ECO:0000313" key="2">
    <source>
        <dbReference type="EMBL" id="CAD6994899.1"/>
    </source>
</evidence>
<name>A0A811U7R9_CERCA</name>
<reference evidence="2" key="1">
    <citation type="submission" date="2020-11" db="EMBL/GenBank/DDBJ databases">
        <authorList>
            <person name="Whitehead M."/>
        </authorList>
    </citation>
    <scope>NUCLEOTIDE SEQUENCE</scope>
    <source>
        <strain evidence="2">EGII</strain>
    </source>
</reference>
<organism evidence="2 3">
    <name type="scientific">Ceratitis capitata</name>
    <name type="common">Mediterranean fruit fly</name>
    <name type="synonym">Tephritis capitata</name>
    <dbReference type="NCBI Taxonomy" id="7213"/>
    <lineage>
        <taxon>Eukaryota</taxon>
        <taxon>Metazoa</taxon>
        <taxon>Ecdysozoa</taxon>
        <taxon>Arthropoda</taxon>
        <taxon>Hexapoda</taxon>
        <taxon>Insecta</taxon>
        <taxon>Pterygota</taxon>
        <taxon>Neoptera</taxon>
        <taxon>Endopterygota</taxon>
        <taxon>Diptera</taxon>
        <taxon>Brachycera</taxon>
        <taxon>Muscomorpha</taxon>
        <taxon>Tephritoidea</taxon>
        <taxon>Tephritidae</taxon>
        <taxon>Ceratitis</taxon>
        <taxon>Ceratitis</taxon>
    </lineage>
</organism>
<sequence length="137" mass="14453">QKLVKTEIPPAYQREPAQHNTRHTNSGGFGPQPPNLNNELGIPPNAGPMHQLAAGYGRPISHPGGGLGVAAAAAAVASATKERGMFSLSQLNIDLEEAHNNNGRMELTCLSTIPSTIGQGEQFADYKTYSVKGEYTG</sequence>
<evidence type="ECO:0000313" key="3">
    <source>
        <dbReference type="Proteomes" id="UP000606786"/>
    </source>
</evidence>
<dbReference type="AlphaFoldDB" id="A0A811U7R9"/>
<dbReference type="EMBL" id="CAJHJT010000001">
    <property type="protein sequence ID" value="CAD6994899.1"/>
    <property type="molecule type" value="Genomic_DNA"/>
</dbReference>
<dbReference type="Proteomes" id="UP000606786">
    <property type="component" value="Unassembled WGS sequence"/>
</dbReference>
<protein>
    <submittedName>
        <fullName evidence="2">(Mediterranean fruit fly) hypothetical protein</fullName>
    </submittedName>
</protein>
<accession>A0A811U7R9</accession>
<keyword evidence="3" id="KW-1185">Reference proteome</keyword>
<evidence type="ECO:0000256" key="1">
    <source>
        <dbReference type="SAM" id="MobiDB-lite"/>
    </source>
</evidence>
<gene>
    <name evidence="2" type="ORF">CCAP1982_LOCUS3634</name>
</gene>
<comment type="caution">
    <text evidence="2">The sequence shown here is derived from an EMBL/GenBank/DDBJ whole genome shotgun (WGS) entry which is preliminary data.</text>
</comment>
<proteinExistence type="predicted"/>
<feature type="region of interest" description="Disordered" evidence="1">
    <location>
        <begin position="1"/>
        <end position="47"/>
    </location>
</feature>